<sequence>MLRNAKTQNPFTSSDEREPKPSIYTRQYSPHARLVLSRIRFFYNTFSLFPFLFHKTLRFLRATVYALGFRNLEVIREDHFRALKVLY</sequence>
<gene>
    <name evidence="1" type="ORF">MRB53_029501</name>
</gene>
<comment type="caution">
    <text evidence="1">The sequence shown here is derived from an EMBL/GenBank/DDBJ whole genome shotgun (WGS) entry which is preliminary data.</text>
</comment>
<protein>
    <submittedName>
        <fullName evidence="1">Uncharacterized protein</fullName>
    </submittedName>
</protein>
<proteinExistence type="predicted"/>
<evidence type="ECO:0000313" key="2">
    <source>
        <dbReference type="Proteomes" id="UP001234297"/>
    </source>
</evidence>
<evidence type="ECO:0000313" key="1">
    <source>
        <dbReference type="EMBL" id="KAJ8620972.1"/>
    </source>
</evidence>
<name>A0ACC2KJM5_PERAE</name>
<reference evidence="1 2" key="1">
    <citation type="journal article" date="2022" name="Hortic Res">
        <title>A haplotype resolved chromosomal level avocado genome allows analysis of novel avocado genes.</title>
        <authorList>
            <person name="Nath O."/>
            <person name="Fletcher S.J."/>
            <person name="Hayward A."/>
            <person name="Shaw L.M."/>
            <person name="Masouleh A.K."/>
            <person name="Furtado A."/>
            <person name="Henry R.J."/>
            <person name="Mitter N."/>
        </authorList>
    </citation>
    <scope>NUCLEOTIDE SEQUENCE [LARGE SCALE GENOMIC DNA]</scope>
    <source>
        <strain evidence="2">cv. Hass</strain>
    </source>
</reference>
<dbReference type="Proteomes" id="UP001234297">
    <property type="component" value="Chromosome 9"/>
</dbReference>
<accession>A0ACC2KJM5</accession>
<organism evidence="1 2">
    <name type="scientific">Persea americana</name>
    <name type="common">Avocado</name>
    <dbReference type="NCBI Taxonomy" id="3435"/>
    <lineage>
        <taxon>Eukaryota</taxon>
        <taxon>Viridiplantae</taxon>
        <taxon>Streptophyta</taxon>
        <taxon>Embryophyta</taxon>
        <taxon>Tracheophyta</taxon>
        <taxon>Spermatophyta</taxon>
        <taxon>Magnoliopsida</taxon>
        <taxon>Magnoliidae</taxon>
        <taxon>Laurales</taxon>
        <taxon>Lauraceae</taxon>
        <taxon>Persea</taxon>
    </lineage>
</organism>
<keyword evidence="2" id="KW-1185">Reference proteome</keyword>
<dbReference type="EMBL" id="CM056817">
    <property type="protein sequence ID" value="KAJ8620972.1"/>
    <property type="molecule type" value="Genomic_DNA"/>
</dbReference>